<name>A0A093QK31_9PASS</name>
<protein>
    <submittedName>
        <fullName evidence="2">Uncharacterized protein</fullName>
    </submittedName>
</protein>
<feature type="non-terminal residue" evidence="2">
    <location>
        <position position="1"/>
    </location>
</feature>
<proteinExistence type="predicted"/>
<keyword evidence="3" id="KW-1185">Reference proteome</keyword>
<feature type="compositionally biased region" description="Polar residues" evidence="1">
    <location>
        <begin position="1"/>
        <end position="10"/>
    </location>
</feature>
<dbReference type="EMBL" id="KL761273">
    <property type="protein sequence ID" value="KFW88936.1"/>
    <property type="molecule type" value="Genomic_DNA"/>
</dbReference>
<gene>
    <name evidence="2" type="ORF">N305_05950</name>
</gene>
<dbReference type="Proteomes" id="UP000053258">
    <property type="component" value="Unassembled WGS sequence"/>
</dbReference>
<feature type="non-terminal residue" evidence="2">
    <location>
        <position position="37"/>
    </location>
</feature>
<sequence length="37" mass="4059">GLPRNQTPPHRQSALLAQEKREQSSCGQPAQEHPGPQ</sequence>
<reference evidence="2 3" key="1">
    <citation type="submission" date="2014-06" db="EMBL/GenBank/DDBJ databases">
        <title>Genome evolution of avian class.</title>
        <authorList>
            <person name="Zhang G."/>
            <person name="Li C."/>
        </authorList>
    </citation>
    <scope>NUCLEOTIDE SEQUENCE [LARGE SCALE GENOMIC DNA]</scope>
    <source>
        <strain evidence="2">BGI_N305</strain>
    </source>
</reference>
<feature type="region of interest" description="Disordered" evidence="1">
    <location>
        <begin position="1"/>
        <end position="37"/>
    </location>
</feature>
<accession>A0A093QK31</accession>
<evidence type="ECO:0000256" key="1">
    <source>
        <dbReference type="SAM" id="MobiDB-lite"/>
    </source>
</evidence>
<evidence type="ECO:0000313" key="3">
    <source>
        <dbReference type="Proteomes" id="UP000053258"/>
    </source>
</evidence>
<evidence type="ECO:0000313" key="2">
    <source>
        <dbReference type="EMBL" id="KFW88936.1"/>
    </source>
</evidence>
<dbReference type="AlphaFoldDB" id="A0A093QK31"/>
<dbReference type="OrthoDB" id="10393914at2759"/>
<organism evidence="2 3">
    <name type="scientific">Manacus vitellinus</name>
    <name type="common">golden-collared manakin</name>
    <dbReference type="NCBI Taxonomy" id="328815"/>
    <lineage>
        <taxon>Eukaryota</taxon>
        <taxon>Metazoa</taxon>
        <taxon>Chordata</taxon>
        <taxon>Craniata</taxon>
        <taxon>Vertebrata</taxon>
        <taxon>Euteleostomi</taxon>
        <taxon>Archelosauria</taxon>
        <taxon>Archosauria</taxon>
        <taxon>Dinosauria</taxon>
        <taxon>Saurischia</taxon>
        <taxon>Theropoda</taxon>
        <taxon>Coelurosauria</taxon>
        <taxon>Aves</taxon>
        <taxon>Neognathae</taxon>
        <taxon>Neoaves</taxon>
        <taxon>Telluraves</taxon>
        <taxon>Australaves</taxon>
        <taxon>Passeriformes</taxon>
        <taxon>Pipridae</taxon>
        <taxon>Manacus</taxon>
    </lineage>
</organism>